<keyword evidence="3" id="KW-1185">Reference proteome</keyword>
<reference evidence="2 3" key="1">
    <citation type="submission" date="2019-01" db="EMBL/GenBank/DDBJ databases">
        <title>A draft genome assembly of the solar-powered sea slug Elysia chlorotica.</title>
        <authorList>
            <person name="Cai H."/>
            <person name="Li Q."/>
            <person name="Fang X."/>
            <person name="Li J."/>
            <person name="Curtis N.E."/>
            <person name="Altenburger A."/>
            <person name="Shibata T."/>
            <person name="Feng M."/>
            <person name="Maeda T."/>
            <person name="Schwartz J.A."/>
            <person name="Shigenobu S."/>
            <person name="Lundholm N."/>
            <person name="Nishiyama T."/>
            <person name="Yang H."/>
            <person name="Hasebe M."/>
            <person name="Li S."/>
            <person name="Pierce S.K."/>
            <person name="Wang J."/>
        </authorList>
    </citation>
    <scope>NUCLEOTIDE SEQUENCE [LARGE SCALE GENOMIC DNA]</scope>
    <source>
        <strain evidence="2">EC2010</strain>
        <tissue evidence="2">Whole organism of an adult</tissue>
    </source>
</reference>
<evidence type="ECO:0000313" key="2">
    <source>
        <dbReference type="EMBL" id="RUS88364.1"/>
    </source>
</evidence>
<comment type="caution">
    <text evidence="2">The sequence shown here is derived from an EMBL/GenBank/DDBJ whole genome shotgun (WGS) entry which is preliminary data.</text>
</comment>
<feature type="region of interest" description="Disordered" evidence="1">
    <location>
        <begin position="16"/>
        <end position="44"/>
    </location>
</feature>
<evidence type="ECO:0000256" key="1">
    <source>
        <dbReference type="SAM" id="MobiDB-lite"/>
    </source>
</evidence>
<dbReference type="EMBL" id="RQTK01000085">
    <property type="protein sequence ID" value="RUS88364.1"/>
    <property type="molecule type" value="Genomic_DNA"/>
</dbReference>
<dbReference type="AlphaFoldDB" id="A0A3S1CBS1"/>
<accession>A0A3S1CBS1</accession>
<protein>
    <submittedName>
        <fullName evidence="2">Uncharacterized protein</fullName>
    </submittedName>
</protein>
<name>A0A3S1CBS1_ELYCH</name>
<gene>
    <name evidence="2" type="ORF">EGW08_003876</name>
</gene>
<evidence type="ECO:0000313" key="3">
    <source>
        <dbReference type="Proteomes" id="UP000271974"/>
    </source>
</evidence>
<organism evidence="2 3">
    <name type="scientific">Elysia chlorotica</name>
    <name type="common">Eastern emerald elysia</name>
    <name type="synonym">Sea slug</name>
    <dbReference type="NCBI Taxonomy" id="188477"/>
    <lineage>
        <taxon>Eukaryota</taxon>
        <taxon>Metazoa</taxon>
        <taxon>Spiralia</taxon>
        <taxon>Lophotrochozoa</taxon>
        <taxon>Mollusca</taxon>
        <taxon>Gastropoda</taxon>
        <taxon>Heterobranchia</taxon>
        <taxon>Euthyneura</taxon>
        <taxon>Panpulmonata</taxon>
        <taxon>Sacoglossa</taxon>
        <taxon>Placobranchoidea</taxon>
        <taxon>Plakobranchidae</taxon>
        <taxon>Elysia</taxon>
    </lineage>
</organism>
<proteinExistence type="predicted"/>
<sequence>MASCVTVDSAQPYQHCFSRQGNQPDMPHQDRDGEQRECQDHVTTRRDGKTQMVCLDFLGRRHVGGGRNVLVSDHQLACKIRALNDRVKLAIRAVDQGLVGGLNVVQSNSTIQCLSLRDVAEECAELCIDLEKMQKDYSNWKFLLHEDCRTLYTNSHLSASRQKTDLYASISVVLKEAMQYKHRTVGEVLRNSFQESAAELNLEKAKLLVGIHEEMNCLADKLDDFYHVAKNHHNPKAIYAEIVNDIDTAFESINGKLDAFREKFFDKFGEQRKLMSEMRKEQEELHKRVSDKIDKSYEAIARNLKFGGPTLFGLYKPTVFKANK</sequence>
<feature type="compositionally biased region" description="Basic and acidic residues" evidence="1">
    <location>
        <begin position="27"/>
        <end position="44"/>
    </location>
</feature>
<dbReference type="Proteomes" id="UP000271974">
    <property type="component" value="Unassembled WGS sequence"/>
</dbReference>